<dbReference type="AlphaFoldDB" id="A0ABC9X9N2"/>
<reference evidence="1 2" key="1">
    <citation type="submission" date="2024-06" db="EMBL/GenBank/DDBJ databases">
        <title>The draft genome of Grus japonensis, version 3.</title>
        <authorList>
            <person name="Nabeshima K."/>
            <person name="Suzuki S."/>
            <person name="Onuma M."/>
        </authorList>
    </citation>
    <scope>NUCLEOTIDE SEQUENCE [LARGE SCALE GENOMIC DNA]</scope>
    <source>
        <strain evidence="1 2">451A</strain>
    </source>
</reference>
<protein>
    <recommendedName>
        <fullName evidence="3">Rna-directed dna polymerase from mobile element jockey-like</fullName>
    </recommendedName>
</protein>
<gene>
    <name evidence="1" type="ORF">GRJ2_001849800</name>
</gene>
<accession>A0ABC9X9N2</accession>
<proteinExistence type="predicted"/>
<sequence>MAPGGGRYFCTAGGGLEPFLAREVRARLGATEVTCLVDEGNVYLDINKAFDTISHSILLKKLAAHGLDRLGEEWLENCPVEKDLGVLVDSQQNMSQQCAQVAKKANRILAGISNGVASRTMEVIVPP</sequence>
<evidence type="ECO:0008006" key="3">
    <source>
        <dbReference type="Google" id="ProtNLM"/>
    </source>
</evidence>
<evidence type="ECO:0000313" key="2">
    <source>
        <dbReference type="Proteomes" id="UP001623348"/>
    </source>
</evidence>
<comment type="caution">
    <text evidence="1">The sequence shown here is derived from an EMBL/GenBank/DDBJ whole genome shotgun (WGS) entry which is preliminary data.</text>
</comment>
<keyword evidence="2" id="KW-1185">Reference proteome</keyword>
<dbReference type="PANTHER" id="PTHR33332">
    <property type="entry name" value="REVERSE TRANSCRIPTASE DOMAIN-CONTAINING PROTEIN"/>
    <property type="match status" value="1"/>
</dbReference>
<name>A0ABC9X9N2_GRUJA</name>
<organism evidence="1 2">
    <name type="scientific">Grus japonensis</name>
    <name type="common">Japanese crane</name>
    <name type="synonym">Red-crowned crane</name>
    <dbReference type="NCBI Taxonomy" id="30415"/>
    <lineage>
        <taxon>Eukaryota</taxon>
        <taxon>Metazoa</taxon>
        <taxon>Chordata</taxon>
        <taxon>Craniata</taxon>
        <taxon>Vertebrata</taxon>
        <taxon>Euteleostomi</taxon>
        <taxon>Archelosauria</taxon>
        <taxon>Archosauria</taxon>
        <taxon>Dinosauria</taxon>
        <taxon>Saurischia</taxon>
        <taxon>Theropoda</taxon>
        <taxon>Coelurosauria</taxon>
        <taxon>Aves</taxon>
        <taxon>Neognathae</taxon>
        <taxon>Neoaves</taxon>
        <taxon>Gruiformes</taxon>
        <taxon>Gruidae</taxon>
        <taxon>Grus</taxon>
    </lineage>
</organism>
<dbReference type="Proteomes" id="UP001623348">
    <property type="component" value="Unassembled WGS sequence"/>
</dbReference>
<evidence type="ECO:0000313" key="1">
    <source>
        <dbReference type="EMBL" id="GAB0193845.1"/>
    </source>
</evidence>
<dbReference type="EMBL" id="BAAFJT010000010">
    <property type="protein sequence ID" value="GAB0193845.1"/>
    <property type="molecule type" value="Genomic_DNA"/>
</dbReference>